<gene>
    <name evidence="2" type="ORF">P5G65_05320</name>
</gene>
<keyword evidence="1" id="KW-0472">Membrane</keyword>
<organism evidence="2 3">
    <name type="scientific">Paenibacillus chondroitinus</name>
    <dbReference type="NCBI Taxonomy" id="59842"/>
    <lineage>
        <taxon>Bacteria</taxon>
        <taxon>Bacillati</taxon>
        <taxon>Bacillota</taxon>
        <taxon>Bacilli</taxon>
        <taxon>Bacillales</taxon>
        <taxon>Paenibacillaceae</taxon>
        <taxon>Paenibacillus</taxon>
    </lineage>
</organism>
<evidence type="ECO:0000313" key="3">
    <source>
        <dbReference type="Proteomes" id="UP001355653"/>
    </source>
</evidence>
<keyword evidence="1" id="KW-1133">Transmembrane helix</keyword>
<feature type="transmembrane region" description="Helical" evidence="1">
    <location>
        <begin position="16"/>
        <end position="34"/>
    </location>
</feature>
<evidence type="ECO:0000313" key="2">
    <source>
        <dbReference type="EMBL" id="MEB4793308.1"/>
    </source>
</evidence>
<name>A0ABU6D8Q9_9BACL</name>
<sequence length="43" mass="5002">MKSCPVNPQKSILKPKFFGCLICYTAGWISYWIAKRKMSKGQY</sequence>
<reference evidence="2 3" key="1">
    <citation type="submission" date="2023-03" db="EMBL/GenBank/DDBJ databases">
        <title>Bacillus Genome Sequencing.</title>
        <authorList>
            <person name="Dunlap C."/>
        </authorList>
    </citation>
    <scope>NUCLEOTIDE SEQUENCE [LARGE SCALE GENOMIC DNA]</scope>
    <source>
        <strain evidence="2 3">NRS-1351</strain>
    </source>
</reference>
<accession>A0ABU6D8Q9</accession>
<dbReference type="Proteomes" id="UP001355653">
    <property type="component" value="Unassembled WGS sequence"/>
</dbReference>
<keyword evidence="1" id="KW-0812">Transmembrane</keyword>
<evidence type="ECO:0000256" key="1">
    <source>
        <dbReference type="SAM" id="Phobius"/>
    </source>
</evidence>
<comment type="caution">
    <text evidence="2">The sequence shown here is derived from an EMBL/GenBank/DDBJ whole genome shotgun (WGS) entry which is preliminary data.</text>
</comment>
<dbReference type="EMBL" id="JAROBY010000010">
    <property type="protein sequence ID" value="MEB4793308.1"/>
    <property type="molecule type" value="Genomic_DNA"/>
</dbReference>
<dbReference type="RefSeq" id="WP_268597870.1">
    <property type="nucleotide sequence ID" value="NZ_JAROBY010000010.1"/>
</dbReference>
<proteinExistence type="predicted"/>
<protein>
    <submittedName>
        <fullName evidence="2">Uncharacterized protein</fullName>
    </submittedName>
</protein>
<keyword evidence="3" id="KW-1185">Reference proteome</keyword>